<keyword evidence="1" id="KW-0547">Nucleotide-binding</keyword>
<protein>
    <recommendedName>
        <fullName evidence="3">SRP54-type proteins GTP-binding domain-containing protein</fullName>
    </recommendedName>
</protein>
<dbReference type="PANTHER" id="PTHR11564:SF5">
    <property type="entry name" value="SIGNAL RECOGNITION PARTICLE SUBUNIT SRP54"/>
    <property type="match status" value="1"/>
</dbReference>
<feature type="non-terminal residue" evidence="4">
    <location>
        <position position="344"/>
    </location>
</feature>
<dbReference type="InterPro" id="IPR042101">
    <property type="entry name" value="SRP54_N_sf"/>
</dbReference>
<dbReference type="SMART" id="SM00962">
    <property type="entry name" value="SRP54"/>
    <property type="match status" value="1"/>
</dbReference>
<keyword evidence="2" id="KW-0342">GTP-binding</keyword>
<name>A0A382E3K1_9ZZZZ</name>
<dbReference type="AlphaFoldDB" id="A0A382E3K1"/>
<dbReference type="CDD" id="cd18539">
    <property type="entry name" value="SRP_G"/>
    <property type="match status" value="1"/>
</dbReference>
<dbReference type="Pfam" id="PF02881">
    <property type="entry name" value="SRP54_N"/>
    <property type="match status" value="1"/>
</dbReference>
<evidence type="ECO:0000259" key="3">
    <source>
        <dbReference type="PROSITE" id="PS00300"/>
    </source>
</evidence>
<dbReference type="GO" id="GO:0006614">
    <property type="term" value="P:SRP-dependent cotranslational protein targeting to membrane"/>
    <property type="evidence" value="ECO:0007669"/>
    <property type="project" value="InterPro"/>
</dbReference>
<evidence type="ECO:0000256" key="1">
    <source>
        <dbReference type="ARBA" id="ARBA00022741"/>
    </source>
</evidence>
<dbReference type="InterPro" id="IPR027417">
    <property type="entry name" value="P-loop_NTPase"/>
</dbReference>
<dbReference type="PANTHER" id="PTHR11564">
    <property type="entry name" value="SIGNAL RECOGNITION PARTICLE 54K PROTEIN SRP54"/>
    <property type="match status" value="1"/>
</dbReference>
<sequence length="344" mass="37725">MFETLTDKITQIFANITNRGILTEKDVLNSLREVRVALLEADVNFKVVKEFITRIQERAIGREILETLNPGQQVVKIVRDEMTNILSAGDHSIKTQKTDPSVLMLVGLQGTGKTTTAAKLALHFRGQNQSTLLVAGDLRRPAAIEQLIALGKQIDIPVYSETAENVSPIDVIENGLKKAKAIGAKWVIIDTAGRLNIDANLMSELSEIRSRISPIETILVADAMAGQDAVNVAQSFHEHVTLTGLIMTKLDGDSKGGAALSISKVTGVPIKFTGIGEKVDALEVFHPDRMASRILGMGDVLTLIEKSESVFRKDQALELQRKIRKSEFDLEDFLEQMKGLEKMG</sequence>
<reference evidence="4" key="1">
    <citation type="submission" date="2018-05" db="EMBL/GenBank/DDBJ databases">
        <authorList>
            <person name="Lanie J.A."/>
            <person name="Ng W.-L."/>
            <person name="Kazmierczak K.M."/>
            <person name="Andrzejewski T.M."/>
            <person name="Davidsen T.M."/>
            <person name="Wayne K.J."/>
            <person name="Tettelin H."/>
            <person name="Glass J.I."/>
            <person name="Rusch D."/>
            <person name="Podicherti R."/>
            <person name="Tsui H.-C.T."/>
            <person name="Winkler M.E."/>
        </authorList>
    </citation>
    <scope>NUCLEOTIDE SEQUENCE</scope>
</reference>
<dbReference type="Gene3D" id="1.20.120.140">
    <property type="entry name" value="Signal recognition particle SRP54, nucleotide-binding domain"/>
    <property type="match status" value="1"/>
</dbReference>
<accession>A0A382E3K1</accession>
<dbReference type="GO" id="GO:0003924">
    <property type="term" value="F:GTPase activity"/>
    <property type="evidence" value="ECO:0007669"/>
    <property type="project" value="InterPro"/>
</dbReference>
<dbReference type="SMART" id="SM00963">
    <property type="entry name" value="SRP54_N"/>
    <property type="match status" value="1"/>
</dbReference>
<evidence type="ECO:0000313" key="4">
    <source>
        <dbReference type="EMBL" id="SVB44962.1"/>
    </source>
</evidence>
<proteinExistence type="predicted"/>
<feature type="domain" description="SRP54-type proteins GTP-binding" evidence="3">
    <location>
        <begin position="269"/>
        <end position="282"/>
    </location>
</feature>
<dbReference type="InterPro" id="IPR022941">
    <property type="entry name" value="SRP54"/>
</dbReference>
<evidence type="ECO:0000256" key="2">
    <source>
        <dbReference type="ARBA" id="ARBA00023134"/>
    </source>
</evidence>
<dbReference type="PROSITE" id="PS00300">
    <property type="entry name" value="SRP54"/>
    <property type="match status" value="1"/>
</dbReference>
<organism evidence="4">
    <name type="scientific">marine metagenome</name>
    <dbReference type="NCBI Taxonomy" id="408172"/>
    <lineage>
        <taxon>unclassified sequences</taxon>
        <taxon>metagenomes</taxon>
        <taxon>ecological metagenomes</taxon>
    </lineage>
</organism>
<dbReference type="InterPro" id="IPR003593">
    <property type="entry name" value="AAA+_ATPase"/>
</dbReference>
<gene>
    <name evidence="4" type="ORF">METZ01_LOCUS197816</name>
</gene>
<dbReference type="InterPro" id="IPR013822">
    <property type="entry name" value="Signal_recog_particl_SRP54_hlx"/>
</dbReference>
<dbReference type="GO" id="GO:0048500">
    <property type="term" value="C:signal recognition particle"/>
    <property type="evidence" value="ECO:0007669"/>
    <property type="project" value="InterPro"/>
</dbReference>
<dbReference type="EMBL" id="UINC01042387">
    <property type="protein sequence ID" value="SVB44962.1"/>
    <property type="molecule type" value="Genomic_DNA"/>
</dbReference>
<dbReference type="SUPFAM" id="SSF52540">
    <property type="entry name" value="P-loop containing nucleoside triphosphate hydrolases"/>
    <property type="match status" value="1"/>
</dbReference>
<dbReference type="Pfam" id="PF00448">
    <property type="entry name" value="SRP54"/>
    <property type="match status" value="1"/>
</dbReference>
<dbReference type="Gene3D" id="3.40.50.300">
    <property type="entry name" value="P-loop containing nucleotide triphosphate hydrolases"/>
    <property type="match status" value="1"/>
</dbReference>
<dbReference type="SMART" id="SM00382">
    <property type="entry name" value="AAA"/>
    <property type="match status" value="1"/>
</dbReference>
<dbReference type="InterPro" id="IPR000897">
    <property type="entry name" value="SRP54_GTPase_dom"/>
</dbReference>
<dbReference type="GO" id="GO:0005525">
    <property type="term" value="F:GTP binding"/>
    <property type="evidence" value="ECO:0007669"/>
    <property type="project" value="UniProtKB-KW"/>
</dbReference>